<dbReference type="HOGENOM" id="CLU_3214316_0_0_9"/>
<evidence type="ECO:0000313" key="2">
    <source>
        <dbReference type="EMBL" id="ACD23694.1"/>
    </source>
</evidence>
<name>B2TMJ9_CLOBB</name>
<dbReference type="EMBL" id="CP001056">
    <property type="protein sequence ID" value="ACD23694.1"/>
    <property type="molecule type" value="Genomic_DNA"/>
</dbReference>
<gene>
    <name evidence="2" type="ordered locus">CLL_A0986</name>
</gene>
<accession>B2TMJ9</accession>
<organism evidence="2">
    <name type="scientific">Clostridium botulinum (strain Eklund 17B / Type B)</name>
    <dbReference type="NCBI Taxonomy" id="935198"/>
    <lineage>
        <taxon>Bacteria</taxon>
        <taxon>Bacillati</taxon>
        <taxon>Bacillota</taxon>
        <taxon>Clostridia</taxon>
        <taxon>Eubacteriales</taxon>
        <taxon>Clostridiaceae</taxon>
        <taxon>Clostridium</taxon>
    </lineage>
</organism>
<evidence type="ECO:0000256" key="1">
    <source>
        <dbReference type="SAM" id="Phobius"/>
    </source>
</evidence>
<reference evidence="2" key="2">
    <citation type="submission" date="2009-08" db="EMBL/GenBank/DDBJ databases">
        <authorList>
            <person name="Shrivastava S."/>
            <person name="Brinkac L.M."/>
            <person name="Dodson R.J."/>
            <person name="Harkins D.M."/>
            <person name="Durkin A.S."/>
            <person name="Sutton G."/>
        </authorList>
    </citation>
    <scope>NUCLEOTIDE SEQUENCE</scope>
    <source>
        <strain evidence="2">Eklund 17B</strain>
    </source>
</reference>
<keyword evidence="1" id="KW-1133">Transmembrane helix</keyword>
<feature type="transmembrane region" description="Helical" evidence="1">
    <location>
        <begin position="20"/>
        <end position="37"/>
    </location>
</feature>
<protein>
    <submittedName>
        <fullName evidence="2">Uncharacterized protein</fullName>
    </submittedName>
</protein>
<dbReference type="KEGG" id="cbk:CLL_A0986"/>
<keyword evidence="1" id="KW-0812">Transmembrane</keyword>
<dbReference type="AlphaFoldDB" id="B2TMJ9"/>
<reference evidence="2" key="1">
    <citation type="submission" date="2009-06" db="EMBL/GenBank/DDBJ databases">
        <authorList>
            <consortium name="US DOE Joint Genome Institute (JGI-PGF)"/>
            <person name="Lucas S."/>
            <person name="Copeland A."/>
            <person name="Lapidus A."/>
            <person name="Glavina del Rio T."/>
            <person name="Dalin E."/>
            <person name="Tice H."/>
            <person name="Bruce D."/>
            <person name="Goodwin L."/>
            <person name="Pitluck S."/>
            <person name="Kyrpides N."/>
            <person name="Mavromatis K."/>
            <person name="Ivanova N."/>
            <person name="Saunders E."/>
            <person name="Brettin T."/>
            <person name="Detter J.C."/>
            <person name="Han C."/>
            <person name="Larimer F."/>
            <person name="Land M."/>
            <person name="Hauser L."/>
            <person name="Markowitz V."/>
            <person name="Cheng J.-F."/>
            <person name="Hugenholtz P."/>
            <person name="Woyke T."/>
            <person name="Wu D."/>
            <person name="Gronow S."/>
            <person name="Klenk H.-P."/>
            <person name="Eisen J.A."/>
        </authorList>
    </citation>
    <scope>NUCLEOTIDE SEQUENCE</scope>
    <source>
        <strain evidence="2">Eklund 17B</strain>
    </source>
</reference>
<sequence length="44" mass="4774">MPGKSTSLNNSIALLNSPILVQKCAPLFTTILAAYFLQSKTTYL</sequence>
<proteinExistence type="predicted"/>
<keyword evidence="1" id="KW-0472">Membrane</keyword>